<name>A0A2D0KCB7_9GAMM</name>
<dbReference type="AlphaFoldDB" id="A0A2D0KCB7"/>
<evidence type="ECO:0000313" key="1">
    <source>
        <dbReference type="EMBL" id="PHM61081.1"/>
    </source>
</evidence>
<sequence length="78" mass="8475">MGLYMKELNKVELEQVSGAGFLGDILKTVVDVVDRIIDGVAEALHDKNIISESTAKDIEHLADGAAKFIDATIDKFDI</sequence>
<organism evidence="1 2">
    <name type="scientific">Xenorhabdus ishibashii</name>
    <dbReference type="NCBI Taxonomy" id="1034471"/>
    <lineage>
        <taxon>Bacteria</taxon>
        <taxon>Pseudomonadati</taxon>
        <taxon>Pseudomonadota</taxon>
        <taxon>Gammaproteobacteria</taxon>
        <taxon>Enterobacterales</taxon>
        <taxon>Morganellaceae</taxon>
        <taxon>Xenorhabdus</taxon>
    </lineage>
</organism>
<protein>
    <submittedName>
        <fullName evidence="1">Uncharacterized protein</fullName>
    </submittedName>
</protein>
<accession>A0A2D0KCB7</accession>
<comment type="caution">
    <text evidence="1">The sequence shown here is derived from an EMBL/GenBank/DDBJ whole genome shotgun (WGS) entry which is preliminary data.</text>
</comment>
<dbReference type="EMBL" id="NJAK01000001">
    <property type="protein sequence ID" value="PHM61081.1"/>
    <property type="molecule type" value="Genomic_DNA"/>
</dbReference>
<evidence type="ECO:0000313" key="2">
    <source>
        <dbReference type="Proteomes" id="UP000222168"/>
    </source>
</evidence>
<gene>
    <name evidence="1" type="ORF">Xish_00195</name>
</gene>
<reference evidence="1 2" key="1">
    <citation type="journal article" date="2017" name="Nat. Microbiol.">
        <title>Natural product diversity associated with the nematode symbionts Photorhabdus and Xenorhabdus.</title>
        <authorList>
            <person name="Tobias N.J."/>
            <person name="Wolff H."/>
            <person name="Djahanschiri B."/>
            <person name="Grundmann F."/>
            <person name="Kronenwerth M."/>
            <person name="Shi Y.M."/>
            <person name="Simonyi S."/>
            <person name="Grun P."/>
            <person name="Shapiro-Ilan D."/>
            <person name="Pidot S.J."/>
            <person name="Stinear T.P."/>
            <person name="Ebersberger I."/>
            <person name="Bode H.B."/>
        </authorList>
    </citation>
    <scope>NUCLEOTIDE SEQUENCE [LARGE SCALE GENOMIC DNA]</scope>
    <source>
        <strain evidence="1 2">DSM 22670</strain>
    </source>
</reference>
<proteinExistence type="predicted"/>
<keyword evidence="2" id="KW-1185">Reference proteome</keyword>
<dbReference type="Proteomes" id="UP000222168">
    <property type="component" value="Unassembled WGS sequence"/>
</dbReference>